<dbReference type="SUPFAM" id="SSF56235">
    <property type="entry name" value="N-terminal nucleophile aminohydrolases (Ntn hydrolases)"/>
    <property type="match status" value="1"/>
</dbReference>
<organism evidence="5 6">
    <name type="scientific">Hanamia caeni</name>
    <dbReference type="NCBI Taxonomy" id="2294116"/>
    <lineage>
        <taxon>Bacteria</taxon>
        <taxon>Pseudomonadati</taxon>
        <taxon>Bacteroidota</taxon>
        <taxon>Chitinophagia</taxon>
        <taxon>Chitinophagales</taxon>
        <taxon>Chitinophagaceae</taxon>
        <taxon>Hanamia</taxon>
    </lineage>
</organism>
<sequence length="579" mass="67675">MPGFFFVLHDDKNINLTPLKLECNLLSGEIKDEKYAIQRFVLNQYSDDKLFIDNDDFTILLDGVISNQAELRKQYRSKDWLNCILDLYKTKGDSFFNDFRGTFSGLFLDKGLNKFIIFNDHLATKPLYYFKMAGFICISSELAFLYDFLKINNIPYDLDLNAVYMLLSYGFMLDDVTLSAQVKKLLPGNYLLIRNQKVSFHVYYSLPKSFMEKDEINENEVINELDDRFRNAISRQFEKDKIYDYKHLVSLSGGLDSRMTCWVADEMGYGNQLNITFSQSDYLDETVAKQIAADLKHEWIFKSLDNGLYLHDIDAITKITGGNLIYSGPAHSNSILKYINFNRLSLLHTGQLGDVIVSSYISDTRENLNEIKAAGFYSSKFLNKIEFNYVENYTNQELFLMYERGINGINSGLSIIQQYTETLSPFYDIDFMEYCFSLPIKLRANHYLYKKWILQKYLKAGKYVWEKTKKPVSYQSKVNIMYKGQKIPIERLYGLLKLKLGFSVPVLSTRNHMNPFDYWYNENEELKSYLDSYFHNHMPEILSISDDLYKDLRELYKGTTFEKTQVLSVLSAINLFFGK</sequence>
<dbReference type="EMBL" id="RJJR01000011">
    <property type="protein sequence ID" value="RNI35220.1"/>
    <property type="molecule type" value="Genomic_DNA"/>
</dbReference>
<name>A0A3M9NBN8_9BACT</name>
<evidence type="ECO:0000313" key="6">
    <source>
        <dbReference type="Proteomes" id="UP000267223"/>
    </source>
</evidence>
<dbReference type="EC" id="6.3.5.4" evidence="2"/>
<dbReference type="RefSeq" id="WP_123121207.1">
    <property type="nucleotide sequence ID" value="NZ_RJJR01000011.1"/>
</dbReference>
<evidence type="ECO:0000256" key="1">
    <source>
        <dbReference type="ARBA" id="ARBA00005187"/>
    </source>
</evidence>
<comment type="pathway">
    <text evidence="1">Amino-acid biosynthesis; L-asparagine biosynthesis; L-asparagine from L-aspartate (L-Gln route): step 1/1.</text>
</comment>
<evidence type="ECO:0000256" key="3">
    <source>
        <dbReference type="ARBA" id="ARBA00048741"/>
    </source>
</evidence>
<reference evidence="5 6" key="1">
    <citation type="submission" date="2018-11" db="EMBL/GenBank/DDBJ databases">
        <title>Draft genome sequence of Ferruginibacter sp. BO-59.</title>
        <authorList>
            <person name="Im W.T."/>
        </authorList>
    </citation>
    <scope>NUCLEOTIDE SEQUENCE [LARGE SCALE GENOMIC DNA]</scope>
    <source>
        <strain evidence="5 6">BO-59</strain>
    </source>
</reference>
<dbReference type="InterPro" id="IPR051786">
    <property type="entry name" value="ASN_synthetase/amidase"/>
</dbReference>
<accession>A0A3M9NBN8</accession>
<feature type="domain" description="Glutamine amidotransferase type-2" evidence="4">
    <location>
        <begin position="53"/>
        <end position="145"/>
    </location>
</feature>
<dbReference type="PANTHER" id="PTHR43284">
    <property type="entry name" value="ASPARAGINE SYNTHETASE (GLUTAMINE-HYDROLYZING)"/>
    <property type="match status" value="1"/>
</dbReference>
<evidence type="ECO:0000256" key="2">
    <source>
        <dbReference type="ARBA" id="ARBA00012737"/>
    </source>
</evidence>
<dbReference type="OrthoDB" id="702at2"/>
<dbReference type="Pfam" id="PF13537">
    <property type="entry name" value="GATase_7"/>
    <property type="match status" value="1"/>
</dbReference>
<gene>
    <name evidence="5" type="ORF">EFY79_13250</name>
</gene>
<evidence type="ECO:0000259" key="4">
    <source>
        <dbReference type="Pfam" id="PF13537"/>
    </source>
</evidence>
<evidence type="ECO:0000313" key="5">
    <source>
        <dbReference type="EMBL" id="RNI35220.1"/>
    </source>
</evidence>
<dbReference type="InterPro" id="IPR014729">
    <property type="entry name" value="Rossmann-like_a/b/a_fold"/>
</dbReference>
<dbReference type="InterPro" id="IPR029055">
    <property type="entry name" value="Ntn_hydrolases_N"/>
</dbReference>
<dbReference type="Gene3D" id="3.60.20.10">
    <property type="entry name" value="Glutamine Phosphoribosylpyrophosphate, subunit 1, domain 1"/>
    <property type="match status" value="1"/>
</dbReference>
<dbReference type="InterPro" id="IPR017932">
    <property type="entry name" value="GATase_2_dom"/>
</dbReference>
<comment type="catalytic activity">
    <reaction evidence="3">
        <text>L-aspartate + L-glutamine + ATP + H2O = L-asparagine + L-glutamate + AMP + diphosphate + H(+)</text>
        <dbReference type="Rhea" id="RHEA:12228"/>
        <dbReference type="ChEBI" id="CHEBI:15377"/>
        <dbReference type="ChEBI" id="CHEBI:15378"/>
        <dbReference type="ChEBI" id="CHEBI:29985"/>
        <dbReference type="ChEBI" id="CHEBI:29991"/>
        <dbReference type="ChEBI" id="CHEBI:30616"/>
        <dbReference type="ChEBI" id="CHEBI:33019"/>
        <dbReference type="ChEBI" id="CHEBI:58048"/>
        <dbReference type="ChEBI" id="CHEBI:58359"/>
        <dbReference type="ChEBI" id="CHEBI:456215"/>
        <dbReference type="EC" id="6.3.5.4"/>
    </reaction>
</comment>
<dbReference type="Proteomes" id="UP000267223">
    <property type="component" value="Unassembled WGS sequence"/>
</dbReference>
<dbReference type="PANTHER" id="PTHR43284:SF1">
    <property type="entry name" value="ASPARAGINE SYNTHETASE"/>
    <property type="match status" value="1"/>
</dbReference>
<dbReference type="GO" id="GO:0004066">
    <property type="term" value="F:asparagine synthase (glutamine-hydrolyzing) activity"/>
    <property type="evidence" value="ECO:0007669"/>
    <property type="project" value="UniProtKB-EC"/>
</dbReference>
<dbReference type="Gene3D" id="3.40.50.620">
    <property type="entry name" value="HUPs"/>
    <property type="match status" value="1"/>
</dbReference>
<protein>
    <recommendedName>
        <fullName evidence="2">asparagine synthase (glutamine-hydrolyzing)</fullName>
        <ecNumber evidence="2">6.3.5.4</ecNumber>
    </recommendedName>
</protein>
<comment type="caution">
    <text evidence="5">The sequence shown here is derived from an EMBL/GenBank/DDBJ whole genome shotgun (WGS) entry which is preliminary data.</text>
</comment>
<dbReference type="AlphaFoldDB" id="A0A3M9NBN8"/>
<proteinExistence type="predicted"/>
<dbReference type="SUPFAM" id="SSF52402">
    <property type="entry name" value="Adenine nucleotide alpha hydrolases-like"/>
    <property type="match status" value="1"/>
</dbReference>
<keyword evidence="6" id="KW-1185">Reference proteome</keyword>